<dbReference type="InterPro" id="IPR051783">
    <property type="entry name" value="NAD(P)-dependent_oxidoreduct"/>
</dbReference>
<feature type="domain" description="NAD-dependent epimerase/dehydratase" evidence="1">
    <location>
        <begin position="5"/>
        <end position="225"/>
    </location>
</feature>
<dbReference type="SUPFAM" id="SSF51735">
    <property type="entry name" value="NAD(P)-binding Rossmann-fold domains"/>
    <property type="match status" value="1"/>
</dbReference>
<dbReference type="Proteomes" id="UP000650081">
    <property type="component" value="Unassembled WGS sequence"/>
</dbReference>
<dbReference type="Pfam" id="PF01370">
    <property type="entry name" value="Epimerase"/>
    <property type="match status" value="1"/>
</dbReference>
<dbReference type="AlphaFoldDB" id="A0A923PT85"/>
<dbReference type="InterPro" id="IPR036291">
    <property type="entry name" value="NAD(P)-bd_dom_sf"/>
</dbReference>
<sequence length="341" mass="36630">MAQLLLTGATGLLGMALARALAEAGHPLRALVREDSDPAASAEISALATLYRGDLNDPESLLAAMEGVDTVIHAAAMVSYQAHDRDALLLVNGEGTANVVNMALEAGVRRLIHLSSVAALDRVDGGKVTGLANRWPSERPKTAYAESKFAAEREVWRGQAEGLQVAVLYPSIILGPGNWAGQNTPALWRMAAAERSFYPLGTAGFVDLRDVVDATLFVLDRDVDGDRFLLNAGNLSWRDLQEKIARSIGAKAPRLGLAPWQSALLWPVEGLRAKLRGQRPLITRESHRNVQARYQYDGSAYVEASGRPYRSLDETIATIGKAFLADQAATPGAVRSRPSGD</sequence>
<keyword evidence="3" id="KW-1185">Reference proteome</keyword>
<dbReference type="InterPro" id="IPR001509">
    <property type="entry name" value="Epimerase_deHydtase"/>
</dbReference>
<dbReference type="GO" id="GO:0005737">
    <property type="term" value="C:cytoplasm"/>
    <property type="evidence" value="ECO:0007669"/>
    <property type="project" value="TreeGrafter"/>
</dbReference>
<dbReference type="EMBL" id="JACSIT010000152">
    <property type="protein sequence ID" value="MBC6996382.1"/>
    <property type="molecule type" value="Genomic_DNA"/>
</dbReference>
<dbReference type="Gene3D" id="3.40.50.720">
    <property type="entry name" value="NAD(P)-binding Rossmann-like Domain"/>
    <property type="match status" value="1"/>
</dbReference>
<evidence type="ECO:0000313" key="2">
    <source>
        <dbReference type="EMBL" id="MBC6996382.1"/>
    </source>
</evidence>
<name>A0A923PT85_9BACT</name>
<dbReference type="PANTHER" id="PTHR48079">
    <property type="entry name" value="PROTEIN YEEZ"/>
    <property type="match status" value="1"/>
</dbReference>
<proteinExistence type="predicted"/>
<accession>A0A923PT85</accession>
<reference evidence="2" key="1">
    <citation type="submission" date="2020-08" db="EMBL/GenBank/DDBJ databases">
        <title>Lewinella bacteria from marine environments.</title>
        <authorList>
            <person name="Zhong Y."/>
        </authorList>
    </citation>
    <scope>NUCLEOTIDE SEQUENCE</scope>
    <source>
        <strain evidence="2">KCTC 42187</strain>
    </source>
</reference>
<comment type="caution">
    <text evidence="2">The sequence shown here is derived from an EMBL/GenBank/DDBJ whole genome shotgun (WGS) entry which is preliminary data.</text>
</comment>
<organism evidence="2 3">
    <name type="scientific">Neolewinella lacunae</name>
    <dbReference type="NCBI Taxonomy" id="1517758"/>
    <lineage>
        <taxon>Bacteria</taxon>
        <taxon>Pseudomonadati</taxon>
        <taxon>Bacteroidota</taxon>
        <taxon>Saprospiria</taxon>
        <taxon>Saprospirales</taxon>
        <taxon>Lewinellaceae</taxon>
        <taxon>Neolewinella</taxon>
    </lineage>
</organism>
<dbReference type="PANTHER" id="PTHR48079:SF6">
    <property type="entry name" value="NAD(P)-BINDING DOMAIN-CONTAINING PROTEIN-RELATED"/>
    <property type="match status" value="1"/>
</dbReference>
<gene>
    <name evidence="2" type="ORF">H9S92_19580</name>
</gene>
<evidence type="ECO:0000313" key="3">
    <source>
        <dbReference type="Proteomes" id="UP000650081"/>
    </source>
</evidence>
<dbReference type="RefSeq" id="WP_187468391.1">
    <property type="nucleotide sequence ID" value="NZ_JACSIT010000152.1"/>
</dbReference>
<dbReference type="GO" id="GO:0004029">
    <property type="term" value="F:aldehyde dehydrogenase (NAD+) activity"/>
    <property type="evidence" value="ECO:0007669"/>
    <property type="project" value="TreeGrafter"/>
</dbReference>
<evidence type="ECO:0000259" key="1">
    <source>
        <dbReference type="Pfam" id="PF01370"/>
    </source>
</evidence>
<protein>
    <submittedName>
        <fullName evidence="2">NAD-dependent epimerase/dehydratase family protein</fullName>
    </submittedName>
</protein>